<dbReference type="PANTHER" id="PTHR42923:SF46">
    <property type="entry name" value="AMINE OXIDASE"/>
    <property type="match status" value="1"/>
</dbReference>
<dbReference type="NCBIfam" id="NF005560">
    <property type="entry name" value="PRK07233.1"/>
    <property type="match status" value="1"/>
</dbReference>
<evidence type="ECO:0000313" key="3">
    <source>
        <dbReference type="Proteomes" id="UP000220527"/>
    </source>
</evidence>
<feature type="domain" description="Amine oxidase" evidence="1">
    <location>
        <begin position="10"/>
        <end position="424"/>
    </location>
</feature>
<gene>
    <name evidence="2" type="ORF">CJ255_02415</name>
</gene>
<name>A0A2A6RP81_9CHLR</name>
<keyword evidence="3" id="KW-1185">Reference proteome</keyword>
<dbReference type="AlphaFoldDB" id="A0A2A6RP81"/>
<evidence type="ECO:0000259" key="1">
    <source>
        <dbReference type="Pfam" id="PF01593"/>
    </source>
</evidence>
<dbReference type="InterPro" id="IPR002937">
    <property type="entry name" value="Amino_oxidase"/>
</dbReference>
<dbReference type="GO" id="GO:0016491">
    <property type="term" value="F:oxidoreductase activity"/>
    <property type="evidence" value="ECO:0007669"/>
    <property type="project" value="InterPro"/>
</dbReference>
<dbReference type="Pfam" id="PF01593">
    <property type="entry name" value="Amino_oxidase"/>
    <property type="match status" value="1"/>
</dbReference>
<accession>A0A2A6RP81</accession>
<evidence type="ECO:0000313" key="2">
    <source>
        <dbReference type="EMBL" id="PDW04650.1"/>
    </source>
</evidence>
<dbReference type="PANTHER" id="PTHR42923">
    <property type="entry name" value="PROTOPORPHYRINOGEN OXIDASE"/>
    <property type="match status" value="1"/>
</dbReference>
<dbReference type="Gene3D" id="3.50.50.60">
    <property type="entry name" value="FAD/NAD(P)-binding domain"/>
    <property type="match status" value="1"/>
</dbReference>
<dbReference type="PRINTS" id="PR00419">
    <property type="entry name" value="ADXRDTASE"/>
</dbReference>
<dbReference type="EMBL" id="NQWI01000006">
    <property type="protein sequence ID" value="PDW04650.1"/>
    <property type="molecule type" value="Genomic_DNA"/>
</dbReference>
<dbReference type="InterPro" id="IPR036188">
    <property type="entry name" value="FAD/NAD-bd_sf"/>
</dbReference>
<comment type="caution">
    <text evidence="2">The sequence shown here is derived from an EMBL/GenBank/DDBJ whole genome shotgun (WGS) entry which is preliminary data.</text>
</comment>
<dbReference type="Proteomes" id="UP000220527">
    <property type="component" value="Unassembled WGS sequence"/>
</dbReference>
<organism evidence="2 3">
    <name type="scientific">Candidatus Viridilinea mediisalina</name>
    <dbReference type="NCBI Taxonomy" id="2024553"/>
    <lineage>
        <taxon>Bacteria</taxon>
        <taxon>Bacillati</taxon>
        <taxon>Chloroflexota</taxon>
        <taxon>Chloroflexia</taxon>
        <taxon>Chloroflexales</taxon>
        <taxon>Chloroflexineae</taxon>
        <taxon>Oscillochloridaceae</taxon>
        <taxon>Candidatus Viridilinea</taxon>
    </lineage>
</organism>
<sequence>MKVAIVGAGIAGMTAAYELAQAGREVTVFEAAPLVGGLASGFRDEGWAWPLERFYHHIFATDTAIIELAKRIGCADQLFFRSQMTAQWWQGRGYDLNGPLQVLRFPALPFVDRVRFGAVAFYLKYVTRNWRRLEQRTAAAWTSRYAGPKVYATIWRPLLEGKFGPYADEVNMAWLWARLRARSFKLGYFVGGFQAFCDHLLAAIQQQGVQVHLNCPISSASPHAGGWRLNVPGQGEHEVDQLLVTGAPGLLSRLAPQLPRAYLGQLSQLRSMGAVVLTLALKQSLTGGIYWLNLPKDQFPYLALVEHTNFVEAQHYGGDHLIYLGDYVEPEHAYFQLSQAQLLEHFLPSLQRINPAFEPSWIRASWLHRERYAQPIVPVGHSHNIPPLRTPLPGLYWASMSQVYPWDRGTNFAVEIGQRVAGKMLE</sequence>
<dbReference type="SUPFAM" id="SSF51905">
    <property type="entry name" value="FAD/NAD(P)-binding domain"/>
    <property type="match status" value="1"/>
</dbReference>
<dbReference type="InterPro" id="IPR050464">
    <property type="entry name" value="Zeta_carotene_desat/Oxidored"/>
</dbReference>
<dbReference type="RefSeq" id="WP_097642507.1">
    <property type="nucleotide sequence ID" value="NZ_NQWI01000006.1"/>
</dbReference>
<reference evidence="3" key="1">
    <citation type="submission" date="2017-08" db="EMBL/GenBank/DDBJ databases">
        <authorList>
            <person name="Grouzdev D.S."/>
            <person name="Gaisin V.A."/>
            <person name="Rysina M.S."/>
            <person name="Gorlenko V.M."/>
        </authorList>
    </citation>
    <scope>NUCLEOTIDE SEQUENCE [LARGE SCALE GENOMIC DNA]</scope>
    <source>
        <strain evidence="3">Kir15-3F</strain>
    </source>
</reference>
<protein>
    <submittedName>
        <fullName evidence="2">Oxidoreductase</fullName>
    </submittedName>
</protein>
<dbReference type="OrthoDB" id="9803192at2"/>
<proteinExistence type="predicted"/>